<organism evidence="2 3">
    <name type="scientific">Reticulomyxa filosa</name>
    <dbReference type="NCBI Taxonomy" id="46433"/>
    <lineage>
        <taxon>Eukaryota</taxon>
        <taxon>Sar</taxon>
        <taxon>Rhizaria</taxon>
        <taxon>Retaria</taxon>
        <taxon>Foraminifera</taxon>
        <taxon>Monothalamids</taxon>
        <taxon>Reticulomyxidae</taxon>
        <taxon>Reticulomyxa</taxon>
    </lineage>
</organism>
<keyword evidence="3" id="KW-1185">Reference proteome</keyword>
<gene>
    <name evidence="2" type="ORF">RFI_36103</name>
</gene>
<keyword evidence="1" id="KW-1133">Transmembrane helix</keyword>
<evidence type="ECO:0000313" key="2">
    <source>
        <dbReference type="EMBL" id="ETO01337.1"/>
    </source>
</evidence>
<dbReference type="Proteomes" id="UP000023152">
    <property type="component" value="Unassembled WGS sequence"/>
</dbReference>
<feature type="non-terminal residue" evidence="2">
    <location>
        <position position="1"/>
    </location>
</feature>
<keyword evidence="1" id="KW-0812">Transmembrane</keyword>
<dbReference type="AlphaFoldDB" id="X6LJL8"/>
<evidence type="ECO:0000256" key="1">
    <source>
        <dbReference type="SAM" id="Phobius"/>
    </source>
</evidence>
<proteinExistence type="predicted"/>
<comment type="caution">
    <text evidence="2">The sequence shown here is derived from an EMBL/GenBank/DDBJ whole genome shotgun (WGS) entry which is preliminary data.</text>
</comment>
<keyword evidence="1" id="KW-0472">Membrane</keyword>
<evidence type="ECO:0008006" key="4">
    <source>
        <dbReference type="Google" id="ProtNLM"/>
    </source>
</evidence>
<accession>X6LJL8</accession>
<protein>
    <recommendedName>
        <fullName evidence="4">Transmembrane protein</fullName>
    </recommendedName>
</protein>
<evidence type="ECO:0000313" key="3">
    <source>
        <dbReference type="Proteomes" id="UP000023152"/>
    </source>
</evidence>
<sequence>ENKKEVALNESNKEQEVLAQQKMKNLNLSKLVKKNKSALSNKNFFCFILKFRQMRLSMISISLKEKKKFSAFYYFGFVLFFLFPVTYKKAFGIYSDKLEFFFSLVAENTKVVKFDKQKRPLFLIVMNVAKKIRQQLLSIQCPQKKKSV</sequence>
<dbReference type="EMBL" id="ASPP01038564">
    <property type="protein sequence ID" value="ETO01337.1"/>
    <property type="molecule type" value="Genomic_DNA"/>
</dbReference>
<reference evidence="2 3" key="1">
    <citation type="journal article" date="2013" name="Curr. Biol.">
        <title>The Genome of the Foraminiferan Reticulomyxa filosa.</title>
        <authorList>
            <person name="Glockner G."/>
            <person name="Hulsmann N."/>
            <person name="Schleicher M."/>
            <person name="Noegel A.A."/>
            <person name="Eichinger L."/>
            <person name="Gallinger C."/>
            <person name="Pawlowski J."/>
            <person name="Sierra R."/>
            <person name="Euteneuer U."/>
            <person name="Pillet L."/>
            <person name="Moustafa A."/>
            <person name="Platzer M."/>
            <person name="Groth M."/>
            <person name="Szafranski K."/>
            <person name="Schliwa M."/>
        </authorList>
    </citation>
    <scope>NUCLEOTIDE SEQUENCE [LARGE SCALE GENOMIC DNA]</scope>
</reference>
<feature type="transmembrane region" description="Helical" evidence="1">
    <location>
        <begin position="71"/>
        <end position="87"/>
    </location>
</feature>
<name>X6LJL8_RETFI</name>